<keyword evidence="2" id="KW-1185">Reference proteome</keyword>
<reference evidence="1" key="1">
    <citation type="submission" date="2020-04" db="EMBL/GenBank/DDBJ databases">
        <authorList>
            <person name="Alioto T."/>
            <person name="Alioto T."/>
            <person name="Gomez Garrido J."/>
        </authorList>
    </citation>
    <scope>NUCLEOTIDE SEQUENCE</scope>
    <source>
        <strain evidence="1">A484AB</strain>
    </source>
</reference>
<proteinExistence type="predicted"/>
<dbReference type="EMBL" id="CACRXK020011504">
    <property type="protein sequence ID" value="CAB4021568.1"/>
    <property type="molecule type" value="Genomic_DNA"/>
</dbReference>
<name>A0A6S7KM34_PARCT</name>
<protein>
    <submittedName>
        <fullName evidence="1">Uncharacterized protein</fullName>
    </submittedName>
</protein>
<feature type="non-terminal residue" evidence="1">
    <location>
        <position position="1"/>
    </location>
</feature>
<sequence>MYRSTQVTHVLYPDILVCLTVCQLYFIVSCPGLDLTMMHVSLFLYSVSVLLTVTFSDLQDKPKISSKGADLYLSSGTEGNIVFDHSQQGKIFFGVHEL</sequence>
<evidence type="ECO:0000313" key="2">
    <source>
        <dbReference type="Proteomes" id="UP001152795"/>
    </source>
</evidence>
<accession>A0A6S7KM34</accession>
<organism evidence="1 2">
    <name type="scientific">Paramuricea clavata</name>
    <name type="common">Red gorgonian</name>
    <name type="synonym">Violescent sea-whip</name>
    <dbReference type="NCBI Taxonomy" id="317549"/>
    <lineage>
        <taxon>Eukaryota</taxon>
        <taxon>Metazoa</taxon>
        <taxon>Cnidaria</taxon>
        <taxon>Anthozoa</taxon>
        <taxon>Octocorallia</taxon>
        <taxon>Malacalcyonacea</taxon>
        <taxon>Plexauridae</taxon>
        <taxon>Paramuricea</taxon>
    </lineage>
</organism>
<dbReference type="PROSITE" id="PS51257">
    <property type="entry name" value="PROKAR_LIPOPROTEIN"/>
    <property type="match status" value="1"/>
</dbReference>
<gene>
    <name evidence="1" type="ORF">PACLA_8A039009</name>
</gene>
<evidence type="ECO:0000313" key="1">
    <source>
        <dbReference type="EMBL" id="CAB4021568.1"/>
    </source>
</evidence>
<comment type="caution">
    <text evidence="1">The sequence shown here is derived from an EMBL/GenBank/DDBJ whole genome shotgun (WGS) entry which is preliminary data.</text>
</comment>
<dbReference type="Proteomes" id="UP001152795">
    <property type="component" value="Unassembled WGS sequence"/>
</dbReference>
<dbReference type="AlphaFoldDB" id="A0A6S7KM34"/>